<dbReference type="PANTHER" id="PTHR47074:SF11">
    <property type="entry name" value="REVERSE TRANSCRIPTASE-LIKE PROTEIN"/>
    <property type="match status" value="1"/>
</dbReference>
<dbReference type="CDD" id="cd06222">
    <property type="entry name" value="RNase_H_like"/>
    <property type="match status" value="1"/>
</dbReference>
<name>A0AAQ3K4X3_9LILI</name>
<dbReference type="InterPro" id="IPR036397">
    <property type="entry name" value="RNaseH_sf"/>
</dbReference>
<evidence type="ECO:0000313" key="3">
    <source>
        <dbReference type="Proteomes" id="UP001327560"/>
    </source>
</evidence>
<dbReference type="Pfam" id="PF13456">
    <property type="entry name" value="RVT_3"/>
    <property type="match status" value="1"/>
</dbReference>
<protein>
    <recommendedName>
        <fullName evidence="1">RNase H type-1 domain-containing protein</fullName>
    </recommendedName>
</protein>
<reference evidence="2 3" key="1">
    <citation type="submission" date="2023-10" db="EMBL/GenBank/DDBJ databases">
        <title>Chromosome-scale genome assembly provides insights into flower coloration mechanisms of Canna indica.</title>
        <authorList>
            <person name="Li C."/>
        </authorList>
    </citation>
    <scope>NUCLEOTIDE SEQUENCE [LARGE SCALE GENOMIC DNA]</scope>
    <source>
        <tissue evidence="2">Flower</tissue>
    </source>
</reference>
<dbReference type="Gene3D" id="3.30.420.10">
    <property type="entry name" value="Ribonuclease H-like superfamily/Ribonuclease H"/>
    <property type="match status" value="1"/>
</dbReference>
<proteinExistence type="predicted"/>
<evidence type="ECO:0000313" key="2">
    <source>
        <dbReference type="EMBL" id="WOL01204.1"/>
    </source>
</evidence>
<dbReference type="GO" id="GO:0004523">
    <property type="term" value="F:RNA-DNA hybrid ribonuclease activity"/>
    <property type="evidence" value="ECO:0007669"/>
    <property type="project" value="InterPro"/>
</dbReference>
<dbReference type="AlphaFoldDB" id="A0AAQ3K4X3"/>
<dbReference type="SUPFAM" id="SSF53098">
    <property type="entry name" value="Ribonuclease H-like"/>
    <property type="match status" value="1"/>
</dbReference>
<dbReference type="GO" id="GO:0003676">
    <property type="term" value="F:nucleic acid binding"/>
    <property type="evidence" value="ECO:0007669"/>
    <property type="project" value="InterPro"/>
</dbReference>
<dbReference type="Proteomes" id="UP001327560">
    <property type="component" value="Chromosome 3"/>
</dbReference>
<keyword evidence="3" id="KW-1185">Reference proteome</keyword>
<dbReference type="PANTHER" id="PTHR47074">
    <property type="entry name" value="BNAC02G40300D PROTEIN"/>
    <property type="match status" value="1"/>
</dbReference>
<evidence type="ECO:0000259" key="1">
    <source>
        <dbReference type="Pfam" id="PF13456"/>
    </source>
</evidence>
<organism evidence="2 3">
    <name type="scientific">Canna indica</name>
    <name type="common">Indian-shot</name>
    <dbReference type="NCBI Taxonomy" id="4628"/>
    <lineage>
        <taxon>Eukaryota</taxon>
        <taxon>Viridiplantae</taxon>
        <taxon>Streptophyta</taxon>
        <taxon>Embryophyta</taxon>
        <taxon>Tracheophyta</taxon>
        <taxon>Spermatophyta</taxon>
        <taxon>Magnoliopsida</taxon>
        <taxon>Liliopsida</taxon>
        <taxon>Zingiberales</taxon>
        <taxon>Cannaceae</taxon>
        <taxon>Canna</taxon>
    </lineage>
</organism>
<dbReference type="InterPro" id="IPR012337">
    <property type="entry name" value="RNaseH-like_sf"/>
</dbReference>
<dbReference type="EMBL" id="CP136892">
    <property type="protein sequence ID" value="WOL01204.1"/>
    <property type="molecule type" value="Genomic_DNA"/>
</dbReference>
<sequence length="70" mass="7673">MDSSKGSGIVVRDYLGNYVFATCNYLENIHSPSLSEACAILDALRLASSQGYQQVVIETDSKLLYQAILK</sequence>
<feature type="domain" description="RNase H type-1" evidence="1">
    <location>
        <begin position="6"/>
        <end position="68"/>
    </location>
</feature>
<dbReference type="InterPro" id="IPR052929">
    <property type="entry name" value="RNase_H-like_EbsB-rel"/>
</dbReference>
<accession>A0AAQ3K4X3</accession>
<dbReference type="InterPro" id="IPR044730">
    <property type="entry name" value="RNase_H-like_dom_plant"/>
</dbReference>
<gene>
    <name evidence="2" type="ORF">Cni_G09918</name>
</gene>
<dbReference type="InterPro" id="IPR002156">
    <property type="entry name" value="RNaseH_domain"/>
</dbReference>